<protein>
    <submittedName>
        <fullName evidence="1">Uncharacterized protein</fullName>
    </submittedName>
</protein>
<evidence type="ECO:0000313" key="1">
    <source>
        <dbReference type="EMBL" id="KAK4323794.1"/>
    </source>
</evidence>
<gene>
    <name evidence="1" type="ORF">Pmani_005537</name>
</gene>
<dbReference type="Proteomes" id="UP001292094">
    <property type="component" value="Unassembled WGS sequence"/>
</dbReference>
<dbReference type="EMBL" id="JAWZYT010000412">
    <property type="protein sequence ID" value="KAK4323794.1"/>
    <property type="molecule type" value="Genomic_DNA"/>
</dbReference>
<keyword evidence="2" id="KW-1185">Reference proteome</keyword>
<evidence type="ECO:0000313" key="2">
    <source>
        <dbReference type="Proteomes" id="UP001292094"/>
    </source>
</evidence>
<organism evidence="1 2">
    <name type="scientific">Petrolisthes manimaculis</name>
    <dbReference type="NCBI Taxonomy" id="1843537"/>
    <lineage>
        <taxon>Eukaryota</taxon>
        <taxon>Metazoa</taxon>
        <taxon>Ecdysozoa</taxon>
        <taxon>Arthropoda</taxon>
        <taxon>Crustacea</taxon>
        <taxon>Multicrustacea</taxon>
        <taxon>Malacostraca</taxon>
        <taxon>Eumalacostraca</taxon>
        <taxon>Eucarida</taxon>
        <taxon>Decapoda</taxon>
        <taxon>Pleocyemata</taxon>
        <taxon>Anomura</taxon>
        <taxon>Galatheoidea</taxon>
        <taxon>Porcellanidae</taxon>
        <taxon>Petrolisthes</taxon>
    </lineage>
</organism>
<dbReference type="AlphaFoldDB" id="A0AAE1UMU5"/>
<comment type="caution">
    <text evidence="1">The sequence shown here is derived from an EMBL/GenBank/DDBJ whole genome shotgun (WGS) entry which is preliminary data.</text>
</comment>
<reference evidence="1" key="1">
    <citation type="submission" date="2023-11" db="EMBL/GenBank/DDBJ databases">
        <title>Genome assemblies of two species of porcelain crab, Petrolisthes cinctipes and Petrolisthes manimaculis (Anomura: Porcellanidae).</title>
        <authorList>
            <person name="Angst P."/>
        </authorList>
    </citation>
    <scope>NUCLEOTIDE SEQUENCE</scope>
    <source>
        <strain evidence="1">PB745_02</strain>
        <tissue evidence="1">Gill</tissue>
    </source>
</reference>
<accession>A0AAE1UMU5</accession>
<sequence>MRFGYGANKGMRFGYGAKKVMRFGYGAKKVMRFGYEAKKVMRFGCVYWVTGWQGSRPLSATHIATSTTFTAEDTCRSL</sequence>
<proteinExistence type="predicted"/>
<name>A0AAE1UMU5_9EUCA</name>